<name>A0A9P8PKT6_9ASCO</name>
<protein>
    <recommendedName>
        <fullName evidence="2">BD-FAE-like domain-containing protein</fullName>
    </recommendedName>
</protein>
<feature type="transmembrane region" description="Helical" evidence="1">
    <location>
        <begin position="291"/>
        <end position="311"/>
    </location>
</feature>
<dbReference type="SUPFAM" id="SSF53474">
    <property type="entry name" value="alpha/beta-Hydrolases"/>
    <property type="match status" value="1"/>
</dbReference>
<feature type="domain" description="BD-FAE-like" evidence="2">
    <location>
        <begin position="36"/>
        <end position="99"/>
    </location>
</feature>
<dbReference type="Proteomes" id="UP000769528">
    <property type="component" value="Unassembled WGS sequence"/>
</dbReference>
<feature type="transmembrane region" description="Helical" evidence="1">
    <location>
        <begin position="246"/>
        <end position="266"/>
    </location>
</feature>
<keyword evidence="1" id="KW-0812">Transmembrane</keyword>
<dbReference type="AlphaFoldDB" id="A0A9P8PKT6"/>
<evidence type="ECO:0000313" key="3">
    <source>
        <dbReference type="EMBL" id="KAH3673375.1"/>
    </source>
</evidence>
<keyword evidence="4" id="KW-1185">Reference proteome</keyword>
<dbReference type="Gene3D" id="3.40.50.1820">
    <property type="entry name" value="alpha/beta hydrolase"/>
    <property type="match status" value="1"/>
</dbReference>
<keyword evidence="1" id="KW-0472">Membrane</keyword>
<dbReference type="Pfam" id="PF20434">
    <property type="entry name" value="BD-FAE"/>
    <property type="match status" value="1"/>
</dbReference>
<dbReference type="InterPro" id="IPR049492">
    <property type="entry name" value="BD-FAE-like_dom"/>
</dbReference>
<keyword evidence="1" id="KW-1133">Transmembrane helix</keyword>
<comment type="caution">
    <text evidence="3">The sequence shown here is derived from an EMBL/GenBank/DDBJ whole genome shotgun (WGS) entry which is preliminary data.</text>
</comment>
<reference evidence="3" key="2">
    <citation type="submission" date="2021-01" db="EMBL/GenBank/DDBJ databases">
        <authorList>
            <person name="Schikora-Tamarit M.A."/>
        </authorList>
    </citation>
    <scope>NUCLEOTIDE SEQUENCE</scope>
    <source>
        <strain evidence="3">CBS6341</strain>
    </source>
</reference>
<accession>A0A9P8PKT6</accession>
<proteinExistence type="predicted"/>
<evidence type="ECO:0000256" key="1">
    <source>
        <dbReference type="SAM" id="Phobius"/>
    </source>
</evidence>
<reference evidence="3" key="1">
    <citation type="journal article" date="2021" name="Open Biol.">
        <title>Shared evolutionary footprints suggest mitochondrial oxidative damage underlies multiple complex I losses in fungi.</title>
        <authorList>
            <person name="Schikora-Tamarit M.A."/>
            <person name="Marcet-Houben M."/>
            <person name="Nosek J."/>
            <person name="Gabaldon T."/>
        </authorList>
    </citation>
    <scope>NUCLEOTIDE SEQUENCE</scope>
    <source>
        <strain evidence="3">CBS6341</strain>
    </source>
</reference>
<dbReference type="InterPro" id="IPR029058">
    <property type="entry name" value="AB_hydrolase_fold"/>
</dbReference>
<organism evidence="3 4">
    <name type="scientific">Wickerhamomyces mucosus</name>
    <dbReference type="NCBI Taxonomy" id="1378264"/>
    <lineage>
        <taxon>Eukaryota</taxon>
        <taxon>Fungi</taxon>
        <taxon>Dikarya</taxon>
        <taxon>Ascomycota</taxon>
        <taxon>Saccharomycotina</taxon>
        <taxon>Saccharomycetes</taxon>
        <taxon>Phaffomycetales</taxon>
        <taxon>Wickerhamomycetaceae</taxon>
        <taxon>Wickerhamomyces</taxon>
    </lineage>
</organism>
<sequence>MRGPGKIGKRTIEKHSYGDHDRQTFIEYLPFEGELDSRIPRLVFIHGGAWRDPDNKDNDFDVFASIYFNKSIPLSSIDYRLSPEIVKPQHLKDIELAISKFSDSNNLNYIGHSVGVTLALDLIKGNETLFLLDGIYNVELLIEEYPDYKFFVEESGYSNNFKIDFEKLRNCNIIIIHSYNDELLSLKQTNWFCNELQKRKIPYTLKVDDFGTHNNRYQFQVFVAWEISKVDDDVGADYGFADIADVVVVVVVVIGFVCTASVVVGVDEFPFERFEVFFEIVDNYVLDDDKYMAVVGALAFAFAAFAAAAAAPDTFGLMDIALMVQVVVDYVDDYVVVVVDYVLID</sequence>
<dbReference type="EMBL" id="JAEUBF010001009">
    <property type="protein sequence ID" value="KAH3673375.1"/>
    <property type="molecule type" value="Genomic_DNA"/>
</dbReference>
<evidence type="ECO:0000313" key="4">
    <source>
        <dbReference type="Proteomes" id="UP000769528"/>
    </source>
</evidence>
<dbReference type="OrthoDB" id="420264at2759"/>
<evidence type="ECO:0000259" key="2">
    <source>
        <dbReference type="Pfam" id="PF20434"/>
    </source>
</evidence>
<gene>
    <name evidence="3" type="ORF">WICMUC_003694</name>
</gene>